<proteinExistence type="predicted"/>
<evidence type="ECO:0000256" key="1">
    <source>
        <dbReference type="SAM" id="MobiDB-lite"/>
    </source>
</evidence>
<dbReference type="EMBL" id="GBRH01234906">
    <property type="protein sequence ID" value="JAD62989.1"/>
    <property type="molecule type" value="Transcribed_RNA"/>
</dbReference>
<sequence>MYMPDHEPSSAVKNSKFRETNNCPHRPSQMMEKH</sequence>
<dbReference type="AlphaFoldDB" id="A0A0A9BG92"/>
<reference evidence="2" key="2">
    <citation type="journal article" date="2015" name="Data Brief">
        <title>Shoot transcriptome of the giant reed, Arundo donax.</title>
        <authorList>
            <person name="Barrero R.A."/>
            <person name="Guerrero F.D."/>
            <person name="Moolhuijzen P."/>
            <person name="Goolsby J.A."/>
            <person name="Tidwell J."/>
            <person name="Bellgard S.E."/>
            <person name="Bellgard M.I."/>
        </authorList>
    </citation>
    <scope>NUCLEOTIDE SEQUENCE</scope>
    <source>
        <tissue evidence="2">Shoot tissue taken approximately 20 cm above the soil surface</tissue>
    </source>
</reference>
<organism evidence="2">
    <name type="scientific">Arundo donax</name>
    <name type="common">Giant reed</name>
    <name type="synonym">Donax arundinaceus</name>
    <dbReference type="NCBI Taxonomy" id="35708"/>
    <lineage>
        <taxon>Eukaryota</taxon>
        <taxon>Viridiplantae</taxon>
        <taxon>Streptophyta</taxon>
        <taxon>Embryophyta</taxon>
        <taxon>Tracheophyta</taxon>
        <taxon>Spermatophyta</taxon>
        <taxon>Magnoliopsida</taxon>
        <taxon>Liliopsida</taxon>
        <taxon>Poales</taxon>
        <taxon>Poaceae</taxon>
        <taxon>PACMAD clade</taxon>
        <taxon>Arundinoideae</taxon>
        <taxon>Arundineae</taxon>
        <taxon>Arundo</taxon>
    </lineage>
</organism>
<protein>
    <submittedName>
        <fullName evidence="2">Uncharacterized protein</fullName>
    </submittedName>
</protein>
<feature type="region of interest" description="Disordered" evidence="1">
    <location>
        <begin position="1"/>
        <end position="34"/>
    </location>
</feature>
<name>A0A0A9BG92_ARUDO</name>
<reference evidence="2" key="1">
    <citation type="submission" date="2014-09" db="EMBL/GenBank/DDBJ databases">
        <authorList>
            <person name="Magalhaes I.L.F."/>
            <person name="Oliveira U."/>
            <person name="Santos F.R."/>
            <person name="Vidigal T.H.D.A."/>
            <person name="Brescovit A.D."/>
            <person name="Santos A.J."/>
        </authorList>
    </citation>
    <scope>NUCLEOTIDE SEQUENCE</scope>
    <source>
        <tissue evidence="2">Shoot tissue taken approximately 20 cm above the soil surface</tissue>
    </source>
</reference>
<accession>A0A0A9BG92</accession>
<evidence type="ECO:0000313" key="2">
    <source>
        <dbReference type="EMBL" id="JAD62989.1"/>
    </source>
</evidence>